<dbReference type="PANTHER" id="PTHR11575">
    <property type="entry name" value="5'-NUCLEOTIDASE-RELATED"/>
    <property type="match status" value="1"/>
</dbReference>
<dbReference type="InterPro" id="IPR029052">
    <property type="entry name" value="Metallo-depent_PP-like"/>
</dbReference>
<dbReference type="PROSITE" id="PS00785">
    <property type="entry name" value="5_NUCLEOTIDASE_1"/>
    <property type="match status" value="1"/>
</dbReference>
<dbReference type="GO" id="GO:0030288">
    <property type="term" value="C:outer membrane-bounded periplasmic space"/>
    <property type="evidence" value="ECO:0007669"/>
    <property type="project" value="TreeGrafter"/>
</dbReference>
<dbReference type="SUPFAM" id="SSF56300">
    <property type="entry name" value="Metallo-dependent phosphatases"/>
    <property type="match status" value="1"/>
</dbReference>
<evidence type="ECO:0000259" key="4">
    <source>
        <dbReference type="Pfam" id="PF02872"/>
    </source>
</evidence>
<evidence type="ECO:0000313" key="5">
    <source>
        <dbReference type="EMBL" id="OJG45536.1"/>
    </source>
</evidence>
<keyword evidence="2" id="KW-0547">Nucleotide-binding</keyword>
<sequence>MEQKESKRGRTMEKIILLHTNDLHSHLENWPKIRRFLRERKQEETADQTVITIDLGDFVDRWHPLTEATNGQANIELMNQIHYDAATIGNNEGVGNSKEELNHLYDQANFDIVLDNLFDKKTLQPPAWSQPCKIITTKLGTTIGLLAFTAPFPLTYNPNGWDIRQVMDILPELVSQLRTKVDVVVLMSHLGISADRLIAKELPEIDVILGSHTHHLFENGEKVAGVQLAAAGKYGYYVGEVQVMLDEEHHVQQTIARTFATEKMLEIPEDRIEIAGYLEEGHRLLSEKKVAQLPFALETALDSLHPMITYALKAVKEAAGTEAAVLNSGLFLTDIPAGEINQDQLHTALPHPMHLIKVTLSGNDLIRLVLEMEKNRHFLINFPVMGMGFRGKVFGHLVYDGIDYDAINHQVRWLGELVDPELEYTIATVDHFMFVPFFPTIEIAGRYEFLFPAFIRTVVGDYLHTHYPSK</sequence>
<reference evidence="5 6" key="1">
    <citation type="submission" date="2014-12" db="EMBL/GenBank/DDBJ databases">
        <title>Draft genome sequences of 29 type strains of Enterococci.</title>
        <authorList>
            <person name="Zhong Z."/>
            <person name="Sun Z."/>
            <person name="Liu W."/>
            <person name="Zhang W."/>
            <person name="Zhang H."/>
        </authorList>
    </citation>
    <scope>NUCLEOTIDE SEQUENCE [LARGE SCALE GENOMIC DNA]</scope>
    <source>
        <strain evidence="5 6">DSM 17122</strain>
    </source>
</reference>
<comment type="similarity">
    <text evidence="2">Belongs to the 5'-nucleotidase family.</text>
</comment>
<dbReference type="SUPFAM" id="SSF55816">
    <property type="entry name" value="5'-nucleotidase (syn. UDP-sugar hydrolase), C-terminal domain"/>
    <property type="match status" value="1"/>
</dbReference>
<dbReference type="GO" id="GO:0008253">
    <property type="term" value="F:5'-nucleotidase activity"/>
    <property type="evidence" value="ECO:0007669"/>
    <property type="project" value="TreeGrafter"/>
</dbReference>
<dbReference type="Proteomes" id="UP000182077">
    <property type="component" value="Unassembled WGS sequence"/>
</dbReference>
<gene>
    <name evidence="5" type="ORF">RV04_GL001825</name>
</gene>
<feature type="domain" description="5'-Nucleotidase C-terminal" evidence="4">
    <location>
        <begin position="304"/>
        <end position="431"/>
    </location>
</feature>
<protein>
    <submittedName>
        <fullName evidence="5">Ser/Thr protein phosphatase</fullName>
    </submittedName>
</protein>
<dbReference type="InterPro" id="IPR006179">
    <property type="entry name" value="5_nucleotidase/apyrase"/>
</dbReference>
<dbReference type="CDD" id="cd00845">
    <property type="entry name" value="MPP_UshA_N_like"/>
    <property type="match status" value="1"/>
</dbReference>
<dbReference type="PRINTS" id="PR01607">
    <property type="entry name" value="APYRASEFAMLY"/>
</dbReference>
<keyword evidence="1" id="KW-0732">Signal</keyword>
<keyword evidence="2" id="KW-0378">Hydrolase</keyword>
<organism evidence="5 6">
    <name type="scientific">Enterococcus hermanniensis</name>
    <dbReference type="NCBI Taxonomy" id="249189"/>
    <lineage>
        <taxon>Bacteria</taxon>
        <taxon>Bacillati</taxon>
        <taxon>Bacillota</taxon>
        <taxon>Bacilli</taxon>
        <taxon>Lactobacillales</taxon>
        <taxon>Enterococcaceae</taxon>
        <taxon>Enterococcus</taxon>
    </lineage>
</organism>
<comment type="caution">
    <text evidence="5">The sequence shown here is derived from an EMBL/GenBank/DDBJ whole genome shotgun (WGS) entry which is preliminary data.</text>
</comment>
<dbReference type="Pfam" id="PF00149">
    <property type="entry name" value="Metallophos"/>
    <property type="match status" value="1"/>
</dbReference>
<feature type="domain" description="Calcineurin-like phosphoesterase" evidence="3">
    <location>
        <begin position="17"/>
        <end position="215"/>
    </location>
</feature>
<name>A0A1L8TMK8_9ENTE</name>
<dbReference type="InterPro" id="IPR006146">
    <property type="entry name" value="5'-Nucleotdase_CS"/>
</dbReference>
<dbReference type="Pfam" id="PF02872">
    <property type="entry name" value="5_nucleotid_C"/>
    <property type="match status" value="1"/>
</dbReference>
<dbReference type="InterPro" id="IPR036907">
    <property type="entry name" value="5'-Nucleotdase_C_sf"/>
</dbReference>
<accession>A0A1L8TMK8</accession>
<dbReference type="EMBL" id="JXKQ01000005">
    <property type="protein sequence ID" value="OJG45536.1"/>
    <property type="molecule type" value="Genomic_DNA"/>
</dbReference>
<dbReference type="GO" id="GO:0008768">
    <property type="term" value="F:UDP-sugar diphosphatase activity"/>
    <property type="evidence" value="ECO:0007669"/>
    <property type="project" value="TreeGrafter"/>
</dbReference>
<evidence type="ECO:0000259" key="3">
    <source>
        <dbReference type="Pfam" id="PF00149"/>
    </source>
</evidence>
<dbReference type="InterPro" id="IPR011240">
    <property type="entry name" value="Pesterase_YunD"/>
</dbReference>
<dbReference type="STRING" id="249189.RV04_GL001825"/>
<dbReference type="GO" id="GO:0000166">
    <property type="term" value="F:nucleotide binding"/>
    <property type="evidence" value="ECO:0007669"/>
    <property type="project" value="UniProtKB-KW"/>
</dbReference>
<dbReference type="PIRSF" id="PIRSF036361">
    <property type="entry name" value="YunD"/>
    <property type="match status" value="1"/>
</dbReference>
<proteinExistence type="inferred from homology"/>
<keyword evidence="6" id="KW-1185">Reference proteome</keyword>
<dbReference type="Gene3D" id="3.60.21.10">
    <property type="match status" value="1"/>
</dbReference>
<dbReference type="AlphaFoldDB" id="A0A1L8TMK8"/>
<dbReference type="InterPro" id="IPR008334">
    <property type="entry name" value="5'-Nucleotdase_C"/>
</dbReference>
<evidence type="ECO:0000313" key="6">
    <source>
        <dbReference type="Proteomes" id="UP000182077"/>
    </source>
</evidence>
<dbReference type="PANTHER" id="PTHR11575:SF23">
    <property type="entry name" value="5-NUCLEOTIDASE FAMILY PROTEIN"/>
    <property type="match status" value="1"/>
</dbReference>
<dbReference type="GO" id="GO:0009166">
    <property type="term" value="P:nucleotide catabolic process"/>
    <property type="evidence" value="ECO:0007669"/>
    <property type="project" value="InterPro"/>
</dbReference>
<dbReference type="GO" id="GO:0046872">
    <property type="term" value="F:metal ion binding"/>
    <property type="evidence" value="ECO:0007669"/>
    <property type="project" value="InterPro"/>
</dbReference>
<dbReference type="InterPro" id="IPR004843">
    <property type="entry name" value="Calcineurin-like_PHP"/>
</dbReference>
<dbReference type="Gene3D" id="3.90.780.10">
    <property type="entry name" value="5'-Nucleotidase, C-terminal domain"/>
    <property type="match status" value="1"/>
</dbReference>
<evidence type="ECO:0000256" key="1">
    <source>
        <dbReference type="ARBA" id="ARBA00022729"/>
    </source>
</evidence>
<evidence type="ECO:0000256" key="2">
    <source>
        <dbReference type="RuleBase" id="RU362119"/>
    </source>
</evidence>